<dbReference type="Proteomes" id="UP000249526">
    <property type="component" value="Unassembled WGS sequence"/>
</dbReference>
<keyword evidence="3" id="KW-1185">Reference proteome</keyword>
<reference evidence="2 3" key="1">
    <citation type="submission" date="2018-02" db="EMBL/GenBank/DDBJ databases">
        <title>The genomes of Aspergillus section Nigri reveals drivers in fungal speciation.</title>
        <authorList>
            <consortium name="DOE Joint Genome Institute"/>
            <person name="Vesth T.C."/>
            <person name="Nybo J."/>
            <person name="Theobald S."/>
            <person name="Brandl J."/>
            <person name="Frisvad J.C."/>
            <person name="Nielsen K.F."/>
            <person name="Lyhne E.K."/>
            <person name="Kogle M.E."/>
            <person name="Kuo A."/>
            <person name="Riley R."/>
            <person name="Clum A."/>
            <person name="Nolan M."/>
            <person name="Lipzen A."/>
            <person name="Salamov A."/>
            <person name="Henrissat B."/>
            <person name="Wiebenga A."/>
            <person name="De vries R.P."/>
            <person name="Grigoriev I.V."/>
            <person name="Mortensen U.H."/>
            <person name="Andersen M.R."/>
            <person name="Baker S.E."/>
        </authorList>
    </citation>
    <scope>NUCLEOTIDE SEQUENCE [LARGE SCALE GENOMIC DNA]</scope>
    <source>
        <strain evidence="2 3">CBS 112811</strain>
    </source>
</reference>
<accession>A0A8G1R915</accession>
<proteinExistence type="predicted"/>
<evidence type="ECO:0000313" key="3">
    <source>
        <dbReference type="Proteomes" id="UP000249526"/>
    </source>
</evidence>
<evidence type="ECO:0000313" key="2">
    <source>
        <dbReference type="EMBL" id="RAH62321.1"/>
    </source>
</evidence>
<feature type="region of interest" description="Disordered" evidence="1">
    <location>
        <begin position="1"/>
        <end position="24"/>
    </location>
</feature>
<organism evidence="2 3">
    <name type="scientific">Aspergillus piperis CBS 112811</name>
    <dbReference type="NCBI Taxonomy" id="1448313"/>
    <lineage>
        <taxon>Eukaryota</taxon>
        <taxon>Fungi</taxon>
        <taxon>Dikarya</taxon>
        <taxon>Ascomycota</taxon>
        <taxon>Pezizomycotina</taxon>
        <taxon>Eurotiomycetes</taxon>
        <taxon>Eurotiomycetidae</taxon>
        <taxon>Eurotiales</taxon>
        <taxon>Aspergillaceae</taxon>
        <taxon>Aspergillus</taxon>
        <taxon>Aspergillus subgen. Circumdati</taxon>
    </lineage>
</organism>
<sequence length="152" mass="17049">MCRILNSKRGDQDGSDATVQGTSLPEPILPPVRLCLALRRKEYRLQKMESWRESSTQFPVRTGQLGFQLSDRRPTAGARLWGSAKDPGTSMRGTSTIVRHCRFIDTFSSICRRVRARVRGPNSLKMDIRALEGLKSSLTQLITMPITDISSL</sequence>
<protein>
    <submittedName>
        <fullName evidence="2">Uncharacterized protein</fullName>
    </submittedName>
</protein>
<dbReference type="RefSeq" id="XP_025520243.1">
    <property type="nucleotide sequence ID" value="XM_025653990.1"/>
</dbReference>
<dbReference type="AlphaFoldDB" id="A0A8G1R915"/>
<evidence type="ECO:0000256" key="1">
    <source>
        <dbReference type="SAM" id="MobiDB-lite"/>
    </source>
</evidence>
<name>A0A8G1R915_9EURO</name>
<dbReference type="GeneID" id="37157392"/>
<dbReference type="EMBL" id="KZ825055">
    <property type="protein sequence ID" value="RAH62321.1"/>
    <property type="molecule type" value="Genomic_DNA"/>
</dbReference>
<gene>
    <name evidence="2" type="ORF">BO85DRAFT_131513</name>
</gene>